<feature type="domain" description="VWFC" evidence="5">
    <location>
        <begin position="1114"/>
        <end position="1182"/>
    </location>
</feature>
<feature type="domain" description="VWFC" evidence="5">
    <location>
        <begin position="617"/>
        <end position="682"/>
    </location>
</feature>
<feature type="region of interest" description="Disordered" evidence="3">
    <location>
        <begin position="2731"/>
        <end position="2756"/>
    </location>
</feature>
<feature type="domain" description="VWFC" evidence="5">
    <location>
        <begin position="2142"/>
        <end position="2208"/>
    </location>
</feature>
<dbReference type="InterPro" id="IPR002035">
    <property type="entry name" value="VWF_A"/>
</dbReference>
<feature type="compositionally biased region" description="Polar residues" evidence="3">
    <location>
        <begin position="2213"/>
        <end position="2224"/>
    </location>
</feature>
<feature type="domain" description="VWFC" evidence="5">
    <location>
        <begin position="2659"/>
        <end position="2726"/>
    </location>
</feature>
<evidence type="ECO:0000259" key="6">
    <source>
        <dbReference type="PROSITE" id="PS50234"/>
    </source>
</evidence>
<dbReference type="InterPro" id="IPR001007">
    <property type="entry name" value="VWF_dom"/>
</dbReference>
<feature type="domain" description="VWFC" evidence="5">
    <location>
        <begin position="2534"/>
        <end position="2601"/>
    </location>
</feature>
<dbReference type="InterPro" id="IPR003582">
    <property type="entry name" value="ShKT_dom"/>
</dbReference>
<dbReference type="PANTHER" id="PTHR11348">
    <property type="entry name" value="CONNECTIVE TISSUE GROWTH FACTOR-RELATED"/>
    <property type="match status" value="1"/>
</dbReference>
<dbReference type="InterPro" id="IPR050941">
    <property type="entry name" value="CCN"/>
</dbReference>
<evidence type="ECO:0000313" key="8">
    <source>
        <dbReference type="EMBL" id="KAK7115068.1"/>
    </source>
</evidence>
<feature type="region of interest" description="Disordered" evidence="3">
    <location>
        <begin position="2932"/>
        <end position="3004"/>
    </location>
</feature>
<feature type="compositionally biased region" description="Pro residues" evidence="3">
    <location>
        <begin position="2236"/>
        <end position="2252"/>
    </location>
</feature>
<feature type="region of interest" description="Disordered" evidence="3">
    <location>
        <begin position="3377"/>
        <end position="3412"/>
    </location>
</feature>
<feature type="domain" description="VWFC" evidence="5">
    <location>
        <begin position="1785"/>
        <end position="1850"/>
    </location>
</feature>
<dbReference type="SMART" id="SM00215">
    <property type="entry name" value="VWC_out"/>
    <property type="match status" value="13"/>
</dbReference>
<feature type="domain" description="ShKT" evidence="7">
    <location>
        <begin position="4119"/>
        <end position="4155"/>
    </location>
</feature>
<feature type="domain" description="VWFC" evidence="5">
    <location>
        <begin position="531"/>
        <end position="596"/>
    </location>
</feature>
<feature type="domain" description="VWFC" evidence="5">
    <location>
        <begin position="4378"/>
        <end position="4446"/>
    </location>
</feature>
<accession>A0AAN9GNH8</accession>
<dbReference type="GO" id="GO:0045597">
    <property type="term" value="P:positive regulation of cell differentiation"/>
    <property type="evidence" value="ECO:0007669"/>
    <property type="project" value="TreeGrafter"/>
</dbReference>
<feature type="domain" description="VWFC" evidence="5">
    <location>
        <begin position="1308"/>
        <end position="1374"/>
    </location>
</feature>
<dbReference type="GO" id="GO:0007165">
    <property type="term" value="P:signal transduction"/>
    <property type="evidence" value="ECO:0007669"/>
    <property type="project" value="TreeGrafter"/>
</dbReference>
<dbReference type="Pfam" id="PF01549">
    <property type="entry name" value="ShK"/>
    <property type="match status" value="6"/>
</dbReference>
<feature type="domain" description="VWFC" evidence="5">
    <location>
        <begin position="2861"/>
        <end position="2927"/>
    </location>
</feature>
<feature type="compositionally biased region" description="Low complexity" evidence="3">
    <location>
        <begin position="2734"/>
        <end position="2746"/>
    </location>
</feature>
<feature type="domain" description="ShKT" evidence="7">
    <location>
        <begin position="711"/>
        <end position="745"/>
    </location>
</feature>
<keyword evidence="9" id="KW-1185">Reference proteome</keyword>
<feature type="domain" description="VWFC" evidence="5">
    <location>
        <begin position="1901"/>
        <end position="1967"/>
    </location>
</feature>
<feature type="domain" description="VWFC" evidence="5">
    <location>
        <begin position="3168"/>
        <end position="3234"/>
    </location>
</feature>
<feature type="domain" description="VWFA" evidence="6">
    <location>
        <begin position="242"/>
        <end position="415"/>
    </location>
</feature>
<dbReference type="GO" id="GO:0007155">
    <property type="term" value="P:cell adhesion"/>
    <property type="evidence" value="ECO:0007669"/>
    <property type="project" value="TreeGrafter"/>
</dbReference>
<evidence type="ECO:0000256" key="3">
    <source>
        <dbReference type="SAM" id="MobiDB-lite"/>
    </source>
</evidence>
<feature type="region of interest" description="Disordered" evidence="3">
    <location>
        <begin position="1976"/>
        <end position="2018"/>
    </location>
</feature>
<evidence type="ECO:0000256" key="4">
    <source>
        <dbReference type="SAM" id="SignalP"/>
    </source>
</evidence>
<gene>
    <name evidence="8" type="ORF">V1264_001009</name>
</gene>
<feature type="compositionally biased region" description="Pro residues" evidence="3">
    <location>
        <begin position="3519"/>
        <end position="3541"/>
    </location>
</feature>
<name>A0AAN9GNH8_9CAEN</name>
<feature type="domain" description="VWFC" evidence="5">
    <location>
        <begin position="3291"/>
        <end position="3355"/>
    </location>
</feature>
<feature type="compositionally biased region" description="Polar residues" evidence="3">
    <location>
        <begin position="2494"/>
        <end position="2519"/>
    </location>
</feature>
<feature type="domain" description="VWFC" evidence="5">
    <location>
        <begin position="3699"/>
        <end position="3764"/>
    </location>
</feature>
<keyword evidence="2" id="KW-1015">Disulfide bond</keyword>
<dbReference type="SMART" id="SM00214">
    <property type="entry name" value="VWC"/>
    <property type="match status" value="30"/>
</dbReference>
<evidence type="ECO:0000259" key="7">
    <source>
        <dbReference type="PROSITE" id="PS51670"/>
    </source>
</evidence>
<evidence type="ECO:0000259" key="5">
    <source>
        <dbReference type="PROSITE" id="PS50184"/>
    </source>
</evidence>
<feature type="domain" description="VWFC" evidence="5">
    <location>
        <begin position="3446"/>
        <end position="3512"/>
    </location>
</feature>
<dbReference type="SMART" id="SM00327">
    <property type="entry name" value="VWA"/>
    <property type="match status" value="2"/>
</dbReference>
<protein>
    <submittedName>
        <fullName evidence="8">Uncharacterized protein</fullName>
    </submittedName>
</protein>
<feature type="signal peptide" evidence="4">
    <location>
        <begin position="1"/>
        <end position="21"/>
    </location>
</feature>
<evidence type="ECO:0000256" key="2">
    <source>
        <dbReference type="PROSITE-ProRule" id="PRU01005"/>
    </source>
</evidence>
<feature type="domain" description="VWFC" evidence="5">
    <location>
        <begin position="3950"/>
        <end position="4015"/>
    </location>
</feature>
<dbReference type="PROSITE" id="PS01208">
    <property type="entry name" value="VWFC_1"/>
    <property type="match status" value="13"/>
</dbReference>
<dbReference type="PROSITE" id="PS50184">
    <property type="entry name" value="VWFC_2"/>
    <property type="match status" value="23"/>
</dbReference>
<feature type="domain" description="VWFC" evidence="5">
    <location>
        <begin position="2282"/>
        <end position="2348"/>
    </location>
</feature>
<dbReference type="CDD" id="cd01450">
    <property type="entry name" value="vWFA_subfamily_ECM"/>
    <property type="match status" value="1"/>
</dbReference>
<proteinExistence type="predicted"/>
<dbReference type="SMART" id="SM00254">
    <property type="entry name" value="ShKT"/>
    <property type="match status" value="6"/>
</dbReference>
<dbReference type="GO" id="GO:0005178">
    <property type="term" value="F:integrin binding"/>
    <property type="evidence" value="ECO:0007669"/>
    <property type="project" value="TreeGrafter"/>
</dbReference>
<feature type="domain" description="VWFC" evidence="5">
    <location>
        <begin position="3829"/>
        <end position="3902"/>
    </location>
</feature>
<comment type="caution">
    <text evidence="8">The sequence shown here is derived from an EMBL/GenBank/DDBJ whole genome shotgun (WGS) entry which is preliminary data.</text>
</comment>
<dbReference type="CDD" id="cd01472">
    <property type="entry name" value="vWA_collagen"/>
    <property type="match status" value="1"/>
</dbReference>
<dbReference type="GO" id="GO:0008201">
    <property type="term" value="F:heparin binding"/>
    <property type="evidence" value="ECO:0007669"/>
    <property type="project" value="TreeGrafter"/>
</dbReference>
<evidence type="ECO:0000313" key="9">
    <source>
        <dbReference type="Proteomes" id="UP001374579"/>
    </source>
</evidence>
<feature type="region of interest" description="Disordered" evidence="3">
    <location>
        <begin position="1642"/>
        <end position="1672"/>
    </location>
</feature>
<keyword evidence="1 4" id="KW-0732">Signal</keyword>
<sequence>MILGHCLPLLVALATQHTAQGQGNGRLQLQTIANGADVLFVLDGSQRVTSQQWTYLQNWLQQMVEYWNIGPQGVQVGFYTYGNGAQSQWSLQQAGGYQQAVQEIQGLRASGGTANAGQAIRQAYREGFSAQNGGRSGVPRIIVHVSGGPAADASFFHQAVTDAKQSGVAVYNIGVGAGAGLLPTDLSQVASEPSSRYVMTSHSYQTLDTLTGPLAARVAEELPSGPGASLPPVTNGCLQKADVVFMLDGSSSVGDGNFQRLLNYVKIVSSQLPVSQQGVHVGVMQFASRPSVQFGLGVYTDRASLLKSIDNIQYMGGGSNTADALKALRTEMFSQGMGARPGVPRIAIVVTDGGSSSTSDTVKEADLARQNHISLMAVGVGSGVNRAQLQAIADQSNDALTVDTFDQLPTLTTTLLQKACQVHATAAPLSATVNPNVVDPCQDKLDNCNLYEANMCTQYAQWAQENCNRTCKICNPMIPDIKPRCSDKLETCGQYDLSMCSDDKYKAWATDNCALFCGLCGETTTTTGYYGQCYYKGESYKTGETWEDGCDYQCTCVNGQTGQYKCHNKCPLYSELPAECTLVQIPASCCLKPVCNFSPTIQSSVTSGIGQTPDGMKVCEYQGHKYVQGESWDVGCTLKCTCENAATGKIRCQDFCPTYGALPSNCRLERKLGGCCSTPVCEFNTQSGSFTGTGQTSGNGAVSRPTNPPPCVDKLTNCDQYTDSACEEPFRQWAADNCRAFCGLCGNGQVVPSASDRCAYRGKQYKQSETWRDGCDQECVCEQAVYGYYRCYSLCPTYSNVPSTCTRKPASSDSCCETISCSTATKLVSSATNLFSVGAGNYIQQPNPQSPGQMVPVVSYLTSGGGTSGPNAPVQGYQAPSINGCVYKGQLYVQGQRWDDGCAQVCECTSASMGLYTCSVRCPTYQNLPMGCTLQPDPADPCCRVPRCQAGVNFVPVPVFGKGTVSTGIARPPNPNELMGTTSTILVTQQFPQSANSLPTMPSGVMPTGGIGFCVYKNQTYGQAARWTDGCSYNCLCQDASIGYWVCSDMCLTYPPMPDYCHLETDKDFPCCHKPHCDIPGSKGSITGIGNTHHPAITTMPPMIHTTTTPPRPAMCQYKGQEYSQGQEWYDGCDFKCTCYDAISNLFSCTDRCPTFFGLDETRCTSKPDPRDPSCCTIPVCKPPSTPASGTTQVPTVPGGSFENTNNPNVVGYCDYKGTHYQQGDKWDDGCQYSCECLDETNGRYRCDEQCARFPDLPAACRLLTDFANPCCKKPTCNFNPHAGSISGQAHLHTPSPFITPSPGAKTPICDYKGVQYHQGQTWDDGCSKRCRCEDAQKGLYVCHDRCAKFDSLPSQCVLVVDPTDQCCRIPQCSIPPTSATHSGQGQTPVPFPTPRPGHISGQVNVPTPGPGMTPPPIGYCVYKGQEYAQGDRWEDGCDYDCVCENAAIGKYSCNEKCAKFPNLPPQCRLFKDPANPCCVKPDCSFTPYAGQISGHGHSTQAPPFGHTVSPPILLPGQSTVSPLPGQSHAPNPSHTLIPPPVTPSPSPVCVYRGQVYAEGQSWYDGCDYVCVCEQGSHGTYRCNDRCPSYPNRADTRCTMKPDPADPMCCRLPDCDTPIPTPLGPNGPYVVPTIAPQGVVTGGSVTVRPTPGHPATPGPDGSTVKPPLGTTPAPQPREVCVYKAQSYSQGQKWQDGCDYNCECVDAPNGHYKCTEICPRYPPTQAGCYMVRDVYNPCCETPVCPFPPTQATSTPQPTPGTTQVPPTGPDGHTLRPPVISTPKPRDTCVYNGVPYHTGDTWDDGCDLKCRCEDETSNIYRCDQRCPRYDPTPGCTMMTDPRDSCCLAPFCQPRLPPTAAPNQNPNQVATPSPHQVPIPTAIPGTVVGNSVGKPNTNNPNHENMCAYNSRVYSQGQTWMDGCDKVCVCVDQQTGRYQCKERCPQYLNLPNYCVMVADTSDTCCEKPVCTNPRTPAPGLASTVSPPVGVTQAPNPHTRPTPGPGHTLTPYPGVTLSPNPMNTPRPLPRNVCTYKNAVYMQGQQWYDGCDKACVCEDGTTGYYRCSDRCKTYDTVPAGCTLVVDPKDPTCCKVPQCAPTPGPLGFPTPPSGQSPTPYTVTNVPGVVTGHAPTPTKGTDGKTPQPRNACVYKGRMYARGQRWQDGCDFNCVCENEITGEYKCSERCSSYPMVPPQCRLNRDPNDFCCQIMTCDPHQSTPNPFLTASPQPHVTAKPNLGPTTAPPSPNPNQPPTPRPIPVGLTTPAPNPNQPITPNPGTSRPPLNPRTFCVYNGVAYSQGQTWTEGCAKTCRCDDADKNYYTCFDRCPKYNNLDPKCTLTLDPNDRCCQMPVCPEIHTTAPTFLPGQTPGLGGVTPAPTPTSFAVPHKVPTGQITGNKPNTNPNSKEGMCVYKGSTYKQGQKWDDGCDFNCTCIDETTGRYICDEKCDRYTNVPPYCVLVKDPANQCCMKSLCTPPVTQAPHPQGTKTPPGTATLVPPVGQSTVTPVPGQSTLSPPLHPGQSTQRPPLPNVVVPTPAQPTGCVMNGRTYTQGQQWYDDCKQICVCEDGTTGFYRCRQRCPDYPGSDPTCLVVPDPSDPACCTIPQCPNPQNPQVPTGHKGTITGNGQPPTPKPRVTPVPGHPVTPPVGQTLSPFPGTTKAPTPRAVCVYKGQDYKTGQRWRDGCDYECACVDGMTGQYKCTDRCNKYPPLVAPGCRMERDPNDPCCEVPNCSPTAAPSLNPNQTPGPGTPGQNPTPNPNQVPNTAVCVYQGVPYRQGQTWTDGCDKVCRCEDGMTGRINCDDRCSKYPNTQAGCRMVTDPQDSCCQIPQCQNPNTNNPIKVITGVPGTKEGNSLPPQMPNPLRPQARVCVYRGTDYQQGQQWDDGCSYTCVCEDASTGHYRCTERCARVPNPPPTCHQVPDPADLCCQVLSCPAATQTPPLTQAPPRYTGPPTQAPPRYTGQPTQAPPLTQAPPRYTGPPTQAPPRYTGPPTQAPPLTKSPFPYTGMPTKTPPRYTGPPTVAPPLGYTHAPNPFATQVPQPKPGMCLYKNQYYREKQMWYDGCNAVCTCEDANTGFYRCQERCGDYKNVDNSCIMVADPKDPTCCKMPECPLLPPGGTTPAGPTIIRPPQPTAVITNFPTPGPQMPITQAPPLGPDGHTLTPPLGGTKAPTPRTGCMYKGRTYQENEHWDDGCDYSCVCLSEQTGQYKCSEKCARVPSVPKGCVLIQDPQDACCQVPYCDFGPNPFPHGIPTPKPTQTPVAGSTTPMYIIPGFVTVHGDQRPTTNPFPTSHTGGNSDVCVYQGVMYRQGQQWQVGCDKTCVCDVNGLYTCRERCQSFPNLGPACMLRANPADPCCLVPDCNPNYVTPMPGTGITGSNPNVSPGTGSGFTGSAVTPGPGTGYTGSNPNVSPGHGPGISGTRAPILVPTASPGVFMGQRPPIQGNYPSMTGYSNVCVYKGATYKQGANWEDGCQYRCECIDAIKGTYRCTERCSSLYFLPKGCTMEQDPKDACCRVARCSPDSFPRPVTPPLPQLTGTPPGPATSPSNPPQFITMTSKPGTVFQGTRSPIGSTVSSFTGKPPNKCVYTDARTFGQGETWTDGCAYTCTCENAAQNTYKCNSRCPVYSDLPAYCQLVDDPADRCCQKVSCTPVMGKPLVPVTGTNKPPFAGTMAPGVTNVIPIGTHTMFSGSGLPPGETRPGFFGGRAVCIYKGTIYHKGEKWDDGCDYTCECLNGEPAVYQCTSKCPTYPPVPQYCSMMNVPGQCCPSLHCNIPDAGTYNPRPQLYPKLLPTQAPNAPQKNPQLLIPGGLGPVVGGTHLPGGGYVVTNPNTIGGILDRCVYQDTDGQYRVYLQGETWRVDRCGYDCVCKDSRAGFYQCTPVCPDYGLGNLPPTCKLTTVQGQCCPTLSCTNPDGTVTNPSKNPQLTKVPVFGVITAGYSGFRPGYVPGHSNTIAGHSNVCVYKGVAHQHGEHWDDGCDFTCDCTDASTGLYTCRKKCNSYTALPPICQLTTVANDCCPRVRCQAAATHSPPTTSASILTSASGPCSTPDRLDNCKQYDKAVACVGQYEAWARENCAVTCGFCPDIHPTNPGPCVDMLTNCDQYGASACVGEYEAWARDNCAKTCNLCPCYDKLNNCKQYGSYACGGQYEPWARDNCAQTCGLCPGSGSKPVTQQPGIIPGGSGMVPQGWTLLLKGVGGAPGDMWSLWSSPNTANTRVPAAQQLTSAYVGHYKPQIANDLDTCDFDRIKVAVYNNGMEKAHVTFDGRNTGRDSWFDKRRIIESTFTDINSQQQFLQMAGDPATGHEFFIGQPVSGCTGSGWIMVSTRNTCTSEAGTNPGFYYSSTGTASSFNSGNMQSADVFAILGQGGSCSNGATNPPSITNNTSSACVYKNNVYKQGQWWQDGCQYNCTCEDASRGFYRCTDLCLTYPTLPPLCNLVKPDGECCAKPMGPGCPGTDRSACVYKSQIYQQGQKWNDGCDYTCECVDGGTGRYQCTSMCLDFNLPAACHYDPAPAGKCCKLPVCPSYIQIQYPPGYVPR</sequence>
<dbReference type="GO" id="GO:0031012">
    <property type="term" value="C:extracellular matrix"/>
    <property type="evidence" value="ECO:0007669"/>
    <property type="project" value="TreeGrafter"/>
</dbReference>
<dbReference type="Pfam" id="PF00092">
    <property type="entry name" value="VWA"/>
    <property type="match status" value="2"/>
</dbReference>
<feature type="region of interest" description="Disordered" evidence="3">
    <location>
        <begin position="2472"/>
        <end position="2524"/>
    </location>
</feature>
<dbReference type="Gene3D" id="3.40.50.410">
    <property type="entry name" value="von Willebrand factor, type A domain"/>
    <property type="match status" value="2"/>
</dbReference>
<reference evidence="8 9" key="1">
    <citation type="submission" date="2024-02" db="EMBL/GenBank/DDBJ databases">
        <title>Chromosome-scale genome assembly of the rough periwinkle Littorina saxatilis.</title>
        <authorList>
            <person name="De Jode A."/>
            <person name="Faria R."/>
            <person name="Formenti G."/>
            <person name="Sims Y."/>
            <person name="Smith T.P."/>
            <person name="Tracey A."/>
            <person name="Wood J.M.D."/>
            <person name="Zagrodzka Z.B."/>
            <person name="Johannesson K."/>
            <person name="Butlin R.K."/>
            <person name="Leder E.H."/>
        </authorList>
    </citation>
    <scope>NUCLEOTIDE SEQUENCE [LARGE SCALE GENOMIC DNA]</scope>
    <source>
        <strain evidence="8">Snail1</strain>
        <tissue evidence="8">Muscle</tissue>
    </source>
</reference>
<dbReference type="InterPro" id="IPR036465">
    <property type="entry name" value="vWFA_dom_sf"/>
</dbReference>
<feature type="region of interest" description="Disordered" evidence="3">
    <location>
        <begin position="3139"/>
        <end position="3162"/>
    </location>
</feature>
<feature type="disulfide bond" evidence="2">
    <location>
        <begin position="711"/>
        <end position="745"/>
    </location>
</feature>
<dbReference type="SUPFAM" id="SSF53300">
    <property type="entry name" value="vWA-like"/>
    <property type="match status" value="2"/>
</dbReference>
<dbReference type="PRINTS" id="PR00453">
    <property type="entry name" value="VWFADOMAIN"/>
</dbReference>
<feature type="domain" description="VWFC" evidence="5">
    <location>
        <begin position="1548"/>
        <end position="1616"/>
    </location>
</feature>
<feature type="domain" description="VWFC" evidence="5">
    <location>
        <begin position="2402"/>
        <end position="2468"/>
    </location>
</feature>
<comment type="caution">
    <text evidence="2">Lacks conserved residue(s) required for the propagation of feature annotation.</text>
</comment>
<feature type="compositionally biased region" description="Pro residues" evidence="3">
    <location>
        <begin position="2260"/>
        <end position="2269"/>
    </location>
</feature>
<feature type="region of interest" description="Disordered" evidence="3">
    <location>
        <begin position="1749"/>
        <end position="1781"/>
    </location>
</feature>
<feature type="chain" id="PRO_5042856198" evidence="4">
    <location>
        <begin position="22"/>
        <end position="4530"/>
    </location>
</feature>
<feature type="region of interest" description="Disordered" evidence="3">
    <location>
        <begin position="3517"/>
        <end position="3543"/>
    </location>
</feature>
<organism evidence="8 9">
    <name type="scientific">Littorina saxatilis</name>
    <dbReference type="NCBI Taxonomy" id="31220"/>
    <lineage>
        <taxon>Eukaryota</taxon>
        <taxon>Metazoa</taxon>
        <taxon>Spiralia</taxon>
        <taxon>Lophotrochozoa</taxon>
        <taxon>Mollusca</taxon>
        <taxon>Gastropoda</taxon>
        <taxon>Caenogastropoda</taxon>
        <taxon>Littorinimorpha</taxon>
        <taxon>Littorinoidea</taxon>
        <taxon>Littorinidae</taxon>
        <taxon>Littorina</taxon>
    </lineage>
</organism>
<feature type="region of interest" description="Disordered" evidence="3">
    <location>
        <begin position="2606"/>
        <end position="2627"/>
    </location>
</feature>
<dbReference type="SUPFAM" id="SSF57603">
    <property type="entry name" value="FnI-like domain"/>
    <property type="match status" value="1"/>
</dbReference>
<feature type="domain" description="VWFA" evidence="6">
    <location>
        <begin position="37"/>
        <end position="214"/>
    </location>
</feature>
<feature type="compositionally biased region" description="Low complexity" evidence="3">
    <location>
        <begin position="2956"/>
        <end position="2968"/>
    </location>
</feature>
<feature type="region of interest" description="Disordered" evidence="3">
    <location>
        <begin position="2213"/>
        <end position="2277"/>
    </location>
</feature>
<dbReference type="GO" id="GO:0005615">
    <property type="term" value="C:extracellular space"/>
    <property type="evidence" value="ECO:0007669"/>
    <property type="project" value="TreeGrafter"/>
</dbReference>
<feature type="domain" description="ShKT" evidence="7">
    <location>
        <begin position="4037"/>
        <end position="4074"/>
    </location>
</feature>
<dbReference type="PROSITE" id="PS51670">
    <property type="entry name" value="SHKT"/>
    <property type="match status" value="3"/>
</dbReference>
<evidence type="ECO:0000256" key="1">
    <source>
        <dbReference type="ARBA" id="ARBA00022729"/>
    </source>
</evidence>
<feature type="domain" description="VWFC" evidence="5">
    <location>
        <begin position="2759"/>
        <end position="2825"/>
    </location>
</feature>
<dbReference type="Proteomes" id="UP001374579">
    <property type="component" value="Unassembled WGS sequence"/>
</dbReference>
<dbReference type="PROSITE" id="PS50234">
    <property type="entry name" value="VWFA"/>
    <property type="match status" value="2"/>
</dbReference>
<feature type="compositionally biased region" description="Low complexity" evidence="3">
    <location>
        <begin position="2000"/>
        <end position="2009"/>
    </location>
</feature>
<feature type="domain" description="VWFC" evidence="5">
    <location>
        <begin position="4451"/>
        <end position="4516"/>
    </location>
</feature>
<feature type="domain" description="VWFC" evidence="5">
    <location>
        <begin position="1419"/>
        <end position="1485"/>
    </location>
</feature>
<dbReference type="PANTHER" id="PTHR11348:SF17">
    <property type="entry name" value="CCN"/>
    <property type="match status" value="1"/>
</dbReference>
<dbReference type="EMBL" id="JBAMIC010000001">
    <property type="protein sequence ID" value="KAK7115068.1"/>
    <property type="molecule type" value="Genomic_DNA"/>
</dbReference>
<feature type="compositionally biased region" description="Low complexity" evidence="3">
    <location>
        <begin position="1749"/>
        <end position="1770"/>
    </location>
</feature>